<dbReference type="PROSITE" id="PS50987">
    <property type="entry name" value="HTH_ARSR_2"/>
    <property type="match status" value="1"/>
</dbReference>
<dbReference type="NCBIfam" id="NF033788">
    <property type="entry name" value="HTH_metalloreg"/>
    <property type="match status" value="1"/>
</dbReference>
<dbReference type="SMART" id="SM00418">
    <property type="entry name" value="HTH_ARSR"/>
    <property type="match status" value="1"/>
</dbReference>
<dbReference type="EMBL" id="LAZR01000246">
    <property type="protein sequence ID" value="KKN79481.1"/>
    <property type="molecule type" value="Genomic_DNA"/>
</dbReference>
<keyword evidence="1" id="KW-0805">Transcription regulation</keyword>
<dbReference type="InterPro" id="IPR036388">
    <property type="entry name" value="WH-like_DNA-bd_sf"/>
</dbReference>
<dbReference type="PRINTS" id="PR00778">
    <property type="entry name" value="HTHARSR"/>
</dbReference>
<evidence type="ECO:0000256" key="3">
    <source>
        <dbReference type="ARBA" id="ARBA00023163"/>
    </source>
</evidence>
<evidence type="ECO:0000256" key="1">
    <source>
        <dbReference type="ARBA" id="ARBA00023015"/>
    </source>
</evidence>
<feature type="domain" description="HTH arsR-type" evidence="4">
    <location>
        <begin position="1"/>
        <end position="103"/>
    </location>
</feature>
<dbReference type="PANTHER" id="PTHR33154">
    <property type="entry name" value="TRANSCRIPTIONAL REGULATOR, ARSR FAMILY"/>
    <property type="match status" value="1"/>
</dbReference>
<dbReference type="PANTHER" id="PTHR33154:SF33">
    <property type="entry name" value="TRANSCRIPTIONAL REPRESSOR SDPR"/>
    <property type="match status" value="1"/>
</dbReference>
<proteinExistence type="predicted"/>
<dbReference type="InterPro" id="IPR001845">
    <property type="entry name" value="HTH_ArsR_DNA-bd_dom"/>
</dbReference>
<dbReference type="SUPFAM" id="SSF46785">
    <property type="entry name" value="Winged helix' DNA-binding domain"/>
    <property type="match status" value="1"/>
</dbReference>
<dbReference type="InterPro" id="IPR011991">
    <property type="entry name" value="ArsR-like_HTH"/>
</dbReference>
<gene>
    <name evidence="5" type="ORF">LCGC14_0339400</name>
</gene>
<accession>A0A0F9W1D2</accession>
<dbReference type="GO" id="GO:0003700">
    <property type="term" value="F:DNA-binding transcription factor activity"/>
    <property type="evidence" value="ECO:0007669"/>
    <property type="project" value="InterPro"/>
</dbReference>
<dbReference type="GO" id="GO:0003677">
    <property type="term" value="F:DNA binding"/>
    <property type="evidence" value="ECO:0007669"/>
    <property type="project" value="UniProtKB-KW"/>
</dbReference>
<evidence type="ECO:0000259" key="4">
    <source>
        <dbReference type="PROSITE" id="PS50987"/>
    </source>
</evidence>
<dbReference type="InterPro" id="IPR036390">
    <property type="entry name" value="WH_DNA-bd_sf"/>
</dbReference>
<evidence type="ECO:0000313" key="5">
    <source>
        <dbReference type="EMBL" id="KKN79481.1"/>
    </source>
</evidence>
<name>A0A0F9W1D2_9ZZZZ</name>
<dbReference type="Gene3D" id="1.10.10.10">
    <property type="entry name" value="Winged helix-like DNA-binding domain superfamily/Winged helix DNA-binding domain"/>
    <property type="match status" value="1"/>
</dbReference>
<dbReference type="Pfam" id="PF12840">
    <property type="entry name" value="HTH_20"/>
    <property type="match status" value="1"/>
</dbReference>
<dbReference type="AlphaFoldDB" id="A0A0F9W1D2"/>
<organism evidence="5">
    <name type="scientific">marine sediment metagenome</name>
    <dbReference type="NCBI Taxonomy" id="412755"/>
    <lineage>
        <taxon>unclassified sequences</taxon>
        <taxon>metagenomes</taxon>
        <taxon>ecological metagenomes</taxon>
    </lineage>
</organism>
<evidence type="ECO:0000256" key="2">
    <source>
        <dbReference type="ARBA" id="ARBA00023125"/>
    </source>
</evidence>
<comment type="caution">
    <text evidence="5">The sequence shown here is derived from an EMBL/GenBank/DDBJ whole genome shotgun (WGS) entry which is preliminary data.</text>
</comment>
<protein>
    <recommendedName>
        <fullName evidence="4">HTH arsR-type domain-containing protein</fullName>
    </recommendedName>
</protein>
<dbReference type="CDD" id="cd00090">
    <property type="entry name" value="HTH_ARSR"/>
    <property type="match status" value="1"/>
</dbReference>
<reference evidence="5" key="1">
    <citation type="journal article" date="2015" name="Nature">
        <title>Complex archaea that bridge the gap between prokaryotes and eukaryotes.</title>
        <authorList>
            <person name="Spang A."/>
            <person name="Saw J.H."/>
            <person name="Jorgensen S.L."/>
            <person name="Zaremba-Niedzwiedzka K."/>
            <person name="Martijn J."/>
            <person name="Lind A.E."/>
            <person name="van Eijk R."/>
            <person name="Schleper C."/>
            <person name="Guy L."/>
            <person name="Ettema T.J."/>
        </authorList>
    </citation>
    <scope>NUCLEOTIDE SEQUENCE</scope>
</reference>
<keyword evidence="3" id="KW-0804">Transcription</keyword>
<keyword evidence="2" id="KW-0238">DNA-binding</keyword>
<dbReference type="InterPro" id="IPR051081">
    <property type="entry name" value="HTH_MetalResp_TranReg"/>
</dbReference>
<sequence length="112" mass="12382">MAYEQILTAFADPTRRALLEDLRAGPMPVARLAERHPVSRPAVSQHLKVLEAAGLVTAEARGTARLYRVRPQGLAPLRAYLDEVWGDVLQAFADEVDKQMEQDDAGTRGQDD</sequence>